<protein>
    <recommendedName>
        <fullName evidence="1">Uroporphyrinogen decarboxylase (URO-D) domain-containing protein</fullName>
    </recommendedName>
</protein>
<gene>
    <name evidence="2" type="ORF">S01H1_45780</name>
</gene>
<reference evidence="2" key="1">
    <citation type="journal article" date="2014" name="Front. Microbiol.">
        <title>High frequency of phylogenetically diverse reductive dehalogenase-homologous genes in deep subseafloor sedimentary metagenomes.</title>
        <authorList>
            <person name="Kawai M."/>
            <person name="Futagami T."/>
            <person name="Toyoda A."/>
            <person name="Takaki Y."/>
            <person name="Nishi S."/>
            <person name="Hori S."/>
            <person name="Arai W."/>
            <person name="Tsubouchi T."/>
            <person name="Morono Y."/>
            <person name="Uchiyama I."/>
            <person name="Ito T."/>
            <person name="Fujiyama A."/>
            <person name="Inagaki F."/>
            <person name="Takami H."/>
        </authorList>
    </citation>
    <scope>NUCLEOTIDE SEQUENCE</scope>
    <source>
        <strain evidence="2">Expedition CK06-06</strain>
    </source>
</reference>
<name>X0UA28_9ZZZZ</name>
<dbReference type="InterPro" id="IPR000257">
    <property type="entry name" value="Uroporphyrinogen_deCOase"/>
</dbReference>
<dbReference type="GO" id="GO:0006779">
    <property type="term" value="P:porphyrin-containing compound biosynthetic process"/>
    <property type="evidence" value="ECO:0007669"/>
    <property type="project" value="InterPro"/>
</dbReference>
<feature type="domain" description="Uroporphyrinogen decarboxylase (URO-D)" evidence="1">
    <location>
        <begin position="5"/>
        <end position="121"/>
    </location>
</feature>
<dbReference type="EMBL" id="BARS01029278">
    <property type="protein sequence ID" value="GAG02689.1"/>
    <property type="molecule type" value="Genomic_DNA"/>
</dbReference>
<dbReference type="Gene3D" id="3.20.20.210">
    <property type="match status" value="1"/>
</dbReference>
<comment type="caution">
    <text evidence="2">The sequence shown here is derived from an EMBL/GenBank/DDBJ whole genome shotgun (WGS) entry which is preliminary data.</text>
</comment>
<sequence length="137" mass="15328">FIKKNSKAFLLLHVCGSIEELISDYIELGIDAINPVQVSAANMDSRMLKEKYGDKITFWGGGCDTQSILPFGSPMDVEKEVKRRITDFAPGGGFIFNQVHIIQSNVPPKNIVTLYDVANDYGKYPLRSTDQQRGQRT</sequence>
<feature type="non-terminal residue" evidence="2">
    <location>
        <position position="1"/>
    </location>
</feature>
<dbReference type="GO" id="GO:0004853">
    <property type="term" value="F:uroporphyrinogen decarboxylase activity"/>
    <property type="evidence" value="ECO:0007669"/>
    <property type="project" value="InterPro"/>
</dbReference>
<dbReference type="InterPro" id="IPR038071">
    <property type="entry name" value="UROD/MetE-like_sf"/>
</dbReference>
<organism evidence="2">
    <name type="scientific">marine sediment metagenome</name>
    <dbReference type="NCBI Taxonomy" id="412755"/>
    <lineage>
        <taxon>unclassified sequences</taxon>
        <taxon>metagenomes</taxon>
        <taxon>ecological metagenomes</taxon>
    </lineage>
</organism>
<dbReference type="SUPFAM" id="SSF51726">
    <property type="entry name" value="UROD/MetE-like"/>
    <property type="match status" value="1"/>
</dbReference>
<evidence type="ECO:0000259" key="1">
    <source>
        <dbReference type="Pfam" id="PF01208"/>
    </source>
</evidence>
<dbReference type="AlphaFoldDB" id="X0UA28"/>
<accession>X0UA28</accession>
<dbReference type="Pfam" id="PF01208">
    <property type="entry name" value="URO-D"/>
    <property type="match status" value="1"/>
</dbReference>
<evidence type="ECO:0000313" key="2">
    <source>
        <dbReference type="EMBL" id="GAG02689.1"/>
    </source>
</evidence>
<proteinExistence type="predicted"/>